<proteinExistence type="predicted"/>
<protein>
    <submittedName>
        <fullName evidence="1">Uncharacterized protein</fullName>
    </submittedName>
</protein>
<organism evidence="1 2">
    <name type="scientific">Smallanthus sonchifolius</name>
    <dbReference type="NCBI Taxonomy" id="185202"/>
    <lineage>
        <taxon>Eukaryota</taxon>
        <taxon>Viridiplantae</taxon>
        <taxon>Streptophyta</taxon>
        <taxon>Embryophyta</taxon>
        <taxon>Tracheophyta</taxon>
        <taxon>Spermatophyta</taxon>
        <taxon>Magnoliopsida</taxon>
        <taxon>eudicotyledons</taxon>
        <taxon>Gunneridae</taxon>
        <taxon>Pentapetalae</taxon>
        <taxon>asterids</taxon>
        <taxon>campanulids</taxon>
        <taxon>Asterales</taxon>
        <taxon>Asteraceae</taxon>
        <taxon>Asteroideae</taxon>
        <taxon>Heliantheae alliance</taxon>
        <taxon>Millerieae</taxon>
        <taxon>Smallanthus</taxon>
    </lineage>
</organism>
<evidence type="ECO:0000313" key="1">
    <source>
        <dbReference type="EMBL" id="KAI3825238.1"/>
    </source>
</evidence>
<dbReference type="Proteomes" id="UP001056120">
    <property type="component" value="Linkage Group LG02"/>
</dbReference>
<sequence length="75" mass="7917">MGGENVDHKGDNSYFNSEELRTAGGRAKGKPVSFYPIEAVVPIATVLRPLVGVLSAALAVKFFLISSATSRDPVP</sequence>
<comment type="caution">
    <text evidence="1">The sequence shown here is derived from an EMBL/GenBank/DDBJ whole genome shotgun (WGS) entry which is preliminary data.</text>
</comment>
<dbReference type="EMBL" id="CM042019">
    <property type="protein sequence ID" value="KAI3825238.1"/>
    <property type="molecule type" value="Genomic_DNA"/>
</dbReference>
<keyword evidence="2" id="KW-1185">Reference proteome</keyword>
<evidence type="ECO:0000313" key="2">
    <source>
        <dbReference type="Proteomes" id="UP001056120"/>
    </source>
</evidence>
<name>A0ACB9JYX4_9ASTR</name>
<reference evidence="2" key="1">
    <citation type="journal article" date="2022" name="Mol. Ecol. Resour.">
        <title>The genomes of chicory, endive, great burdock and yacon provide insights into Asteraceae palaeo-polyploidization history and plant inulin production.</title>
        <authorList>
            <person name="Fan W."/>
            <person name="Wang S."/>
            <person name="Wang H."/>
            <person name="Wang A."/>
            <person name="Jiang F."/>
            <person name="Liu H."/>
            <person name="Zhao H."/>
            <person name="Xu D."/>
            <person name="Zhang Y."/>
        </authorList>
    </citation>
    <scope>NUCLEOTIDE SEQUENCE [LARGE SCALE GENOMIC DNA]</scope>
    <source>
        <strain evidence="2">cv. Yunnan</strain>
    </source>
</reference>
<gene>
    <name evidence="1" type="ORF">L1987_06719</name>
</gene>
<accession>A0ACB9JYX4</accession>
<reference evidence="1 2" key="2">
    <citation type="journal article" date="2022" name="Mol. Ecol. Resour.">
        <title>The genomes of chicory, endive, great burdock and yacon provide insights into Asteraceae paleo-polyploidization history and plant inulin production.</title>
        <authorList>
            <person name="Fan W."/>
            <person name="Wang S."/>
            <person name="Wang H."/>
            <person name="Wang A."/>
            <person name="Jiang F."/>
            <person name="Liu H."/>
            <person name="Zhao H."/>
            <person name="Xu D."/>
            <person name="Zhang Y."/>
        </authorList>
    </citation>
    <scope>NUCLEOTIDE SEQUENCE [LARGE SCALE GENOMIC DNA]</scope>
    <source>
        <strain evidence="2">cv. Yunnan</strain>
        <tissue evidence="1">Leaves</tissue>
    </source>
</reference>